<keyword evidence="1" id="KW-0812">Transmembrane</keyword>
<organism evidence="2 3">
    <name type="scientific">Streptomyces thermocoprophilus</name>
    <dbReference type="NCBI Taxonomy" id="78356"/>
    <lineage>
        <taxon>Bacteria</taxon>
        <taxon>Bacillati</taxon>
        <taxon>Actinomycetota</taxon>
        <taxon>Actinomycetes</taxon>
        <taxon>Kitasatosporales</taxon>
        <taxon>Streptomycetaceae</taxon>
        <taxon>Streptomyces</taxon>
    </lineage>
</organism>
<gene>
    <name evidence="2" type="ORF">ACFFRO_07335</name>
</gene>
<feature type="transmembrane region" description="Helical" evidence="1">
    <location>
        <begin position="53"/>
        <end position="71"/>
    </location>
</feature>
<evidence type="ECO:0008006" key="4">
    <source>
        <dbReference type="Google" id="ProtNLM"/>
    </source>
</evidence>
<accession>A0ABV5VAU1</accession>
<evidence type="ECO:0000313" key="3">
    <source>
        <dbReference type="Proteomes" id="UP001589703"/>
    </source>
</evidence>
<dbReference type="Proteomes" id="UP001589703">
    <property type="component" value="Unassembled WGS sequence"/>
</dbReference>
<keyword evidence="1" id="KW-0472">Membrane</keyword>
<keyword evidence="3" id="KW-1185">Reference proteome</keyword>
<comment type="caution">
    <text evidence="2">The sequence shown here is derived from an EMBL/GenBank/DDBJ whole genome shotgun (WGS) entry which is preliminary data.</text>
</comment>
<protein>
    <recommendedName>
        <fullName evidence="4">PH domain-containing protein</fullName>
    </recommendedName>
</protein>
<sequence length="161" mass="17757">MPQGQGTPDGQTAWIRLDATERARYQRRTGIAAAALVGLMVVAVLVAPPATRWWWGTLGAVFVVVVSLNMYHHATGATLLTAAGMEFHTVLGRRFVPWSEIAAVQERRHTTRGGTYWQIHLIQLHGRTRTVPGAHTSTPDDPGFARKLALIHDYRARATGR</sequence>
<dbReference type="EMBL" id="JBHMAR010000005">
    <property type="protein sequence ID" value="MFB9734944.1"/>
    <property type="molecule type" value="Genomic_DNA"/>
</dbReference>
<proteinExistence type="predicted"/>
<evidence type="ECO:0000256" key="1">
    <source>
        <dbReference type="SAM" id="Phobius"/>
    </source>
</evidence>
<name>A0ABV5VAU1_9ACTN</name>
<keyword evidence="1" id="KW-1133">Transmembrane helix</keyword>
<feature type="transmembrane region" description="Helical" evidence="1">
    <location>
        <begin position="30"/>
        <end position="47"/>
    </location>
</feature>
<reference evidence="2 3" key="1">
    <citation type="submission" date="2024-09" db="EMBL/GenBank/DDBJ databases">
        <authorList>
            <person name="Sun Q."/>
            <person name="Mori K."/>
        </authorList>
    </citation>
    <scope>NUCLEOTIDE SEQUENCE [LARGE SCALE GENOMIC DNA]</scope>
    <source>
        <strain evidence="2 3">JCM 10918</strain>
    </source>
</reference>
<dbReference type="RefSeq" id="WP_247462853.1">
    <property type="nucleotide sequence ID" value="NZ_JBHMAR010000005.1"/>
</dbReference>
<evidence type="ECO:0000313" key="2">
    <source>
        <dbReference type="EMBL" id="MFB9734944.1"/>
    </source>
</evidence>